<dbReference type="EMBL" id="BDIP01008450">
    <property type="protein sequence ID" value="GIQ91849.1"/>
    <property type="molecule type" value="Genomic_DNA"/>
</dbReference>
<evidence type="ECO:0000259" key="1">
    <source>
        <dbReference type="Pfam" id="PF03949"/>
    </source>
</evidence>
<dbReference type="InterPro" id="IPR036291">
    <property type="entry name" value="NAD(P)-bd_dom_sf"/>
</dbReference>
<comment type="caution">
    <text evidence="2">The sequence shown here is derived from an EMBL/GenBank/DDBJ whole genome shotgun (WGS) entry which is preliminary data.</text>
</comment>
<name>A0A9K3DDE0_9EUKA</name>
<reference evidence="2 3" key="1">
    <citation type="journal article" date="2018" name="PLoS ONE">
        <title>The draft genome of Kipferlia bialata reveals reductive genome evolution in fornicate parasites.</title>
        <authorList>
            <person name="Tanifuji G."/>
            <person name="Takabayashi S."/>
            <person name="Kume K."/>
            <person name="Takagi M."/>
            <person name="Nakayama T."/>
            <person name="Kamikawa R."/>
            <person name="Inagaki Y."/>
            <person name="Hashimoto T."/>
        </authorList>
    </citation>
    <scope>NUCLEOTIDE SEQUENCE [LARGE SCALE GENOMIC DNA]</scope>
    <source>
        <strain evidence="2">NY0173</strain>
    </source>
</reference>
<protein>
    <recommendedName>
        <fullName evidence="1">Malic enzyme NAD-binding domain-containing protein</fullName>
    </recommendedName>
</protein>
<dbReference type="OrthoDB" id="5365701at2759"/>
<evidence type="ECO:0000313" key="2">
    <source>
        <dbReference type="EMBL" id="GIQ91849.1"/>
    </source>
</evidence>
<keyword evidence="3" id="KW-1185">Reference proteome</keyword>
<dbReference type="SUPFAM" id="SSF51735">
    <property type="entry name" value="NAD(P)-binding Rossmann-fold domains"/>
    <property type="match status" value="1"/>
</dbReference>
<feature type="domain" description="Malic enzyme NAD-binding" evidence="1">
    <location>
        <begin position="1"/>
        <end position="52"/>
    </location>
</feature>
<proteinExistence type="predicted"/>
<dbReference type="GO" id="GO:0051287">
    <property type="term" value="F:NAD binding"/>
    <property type="evidence" value="ECO:0007669"/>
    <property type="project" value="InterPro"/>
</dbReference>
<dbReference type="Proteomes" id="UP000265618">
    <property type="component" value="Unassembled WGS sequence"/>
</dbReference>
<dbReference type="InterPro" id="IPR012302">
    <property type="entry name" value="Malic_NAD-bd"/>
</dbReference>
<gene>
    <name evidence="2" type="ORF">KIPB_015282</name>
</gene>
<sequence length="82" mass="9140">AKQITDAMIIAVAKSIGTLVSDEDLARGHLLPPLTQIREISRVAAMALIRQAEKEGMAQEEMPSSDLQLMELIRSYQWEPAY</sequence>
<dbReference type="Gene3D" id="3.40.50.720">
    <property type="entry name" value="NAD(P)-binding Rossmann-like Domain"/>
    <property type="match status" value="1"/>
</dbReference>
<feature type="non-terminal residue" evidence="2">
    <location>
        <position position="1"/>
    </location>
</feature>
<dbReference type="AlphaFoldDB" id="A0A9K3DDE0"/>
<accession>A0A9K3DDE0</accession>
<evidence type="ECO:0000313" key="3">
    <source>
        <dbReference type="Proteomes" id="UP000265618"/>
    </source>
</evidence>
<organism evidence="2 3">
    <name type="scientific">Kipferlia bialata</name>
    <dbReference type="NCBI Taxonomy" id="797122"/>
    <lineage>
        <taxon>Eukaryota</taxon>
        <taxon>Metamonada</taxon>
        <taxon>Carpediemonas-like organisms</taxon>
        <taxon>Kipferlia</taxon>
    </lineage>
</organism>
<dbReference type="Pfam" id="PF03949">
    <property type="entry name" value="Malic_M"/>
    <property type="match status" value="1"/>
</dbReference>